<name>A0A0V9UJP8_9NOCA</name>
<evidence type="ECO:0000313" key="3">
    <source>
        <dbReference type="Proteomes" id="UP000053060"/>
    </source>
</evidence>
<dbReference type="PANTHER" id="PTHR38011">
    <property type="entry name" value="DIHYDROFOLATE REDUCTASE FAMILY PROTEIN (AFU_ORTHOLOGUE AFUA_8G06820)"/>
    <property type="match status" value="1"/>
</dbReference>
<dbReference type="PANTHER" id="PTHR38011:SF11">
    <property type="entry name" value="2,5-DIAMINO-6-RIBOSYLAMINO-4(3H)-PYRIMIDINONE 5'-PHOSPHATE REDUCTASE"/>
    <property type="match status" value="1"/>
</dbReference>
<dbReference type="InterPro" id="IPR024072">
    <property type="entry name" value="DHFR-like_dom_sf"/>
</dbReference>
<reference evidence="2 3" key="2">
    <citation type="journal article" date="2016" name="Genome Announc.">
        <title>Draft Genome Sequence of a Versatile Hydrocarbon-Degrading Bacterium, Rhodococcus pyridinivorans Strain KG-16, Collected from Oil Fields in India.</title>
        <authorList>
            <person name="Aggarwal R.K."/>
            <person name="Dawar C."/>
            <person name="Phanindranath R."/>
            <person name="Mutnuri L."/>
            <person name="Dayal A.M."/>
        </authorList>
    </citation>
    <scope>NUCLEOTIDE SEQUENCE [LARGE SCALE GENOMIC DNA]</scope>
    <source>
        <strain evidence="2 3">KG-16</strain>
    </source>
</reference>
<dbReference type="AlphaFoldDB" id="A0A0V9UJP8"/>
<proteinExistence type="predicted"/>
<gene>
    <name evidence="2" type="ORF">Z045_13395</name>
</gene>
<evidence type="ECO:0000313" key="2">
    <source>
        <dbReference type="EMBL" id="KSZ58178.1"/>
    </source>
</evidence>
<dbReference type="GeneID" id="86863921"/>
<dbReference type="GO" id="GO:0008703">
    <property type="term" value="F:5-amino-6-(5-phosphoribosylamino)uracil reductase activity"/>
    <property type="evidence" value="ECO:0007669"/>
    <property type="project" value="InterPro"/>
</dbReference>
<organism evidence="2 3">
    <name type="scientific">Rhodococcus pyridinivorans KG-16</name>
    <dbReference type="NCBI Taxonomy" id="1441730"/>
    <lineage>
        <taxon>Bacteria</taxon>
        <taxon>Bacillati</taxon>
        <taxon>Actinomycetota</taxon>
        <taxon>Actinomycetes</taxon>
        <taxon>Mycobacteriales</taxon>
        <taxon>Nocardiaceae</taxon>
        <taxon>Rhodococcus</taxon>
    </lineage>
</organism>
<dbReference type="SUPFAM" id="SSF53597">
    <property type="entry name" value="Dihydrofolate reductase-like"/>
    <property type="match status" value="1"/>
</dbReference>
<feature type="domain" description="Bacterial bifunctional deaminase-reductase C-terminal" evidence="1">
    <location>
        <begin position="3"/>
        <end position="184"/>
    </location>
</feature>
<dbReference type="Pfam" id="PF01872">
    <property type="entry name" value="RibD_C"/>
    <property type="match status" value="1"/>
</dbReference>
<accession>A0A0V9UJP8</accession>
<dbReference type="PATRIC" id="fig|1441730.3.peg.2783"/>
<evidence type="ECO:0000259" key="1">
    <source>
        <dbReference type="Pfam" id="PF01872"/>
    </source>
</evidence>
<comment type="caution">
    <text evidence="2">The sequence shown here is derived from an EMBL/GenBank/DDBJ whole genome shotgun (WGS) entry which is preliminary data.</text>
</comment>
<dbReference type="EMBL" id="AZXY01000006">
    <property type="protein sequence ID" value="KSZ58178.1"/>
    <property type="molecule type" value="Genomic_DNA"/>
</dbReference>
<dbReference type="InterPro" id="IPR002734">
    <property type="entry name" value="RibDG_C"/>
</dbReference>
<dbReference type="RefSeq" id="WP_060652306.1">
    <property type="nucleotide sequence ID" value="NZ_AZXY01000006.1"/>
</dbReference>
<protein>
    <submittedName>
        <fullName evidence="2">Deaminase</fullName>
    </submittedName>
</protein>
<dbReference type="Gene3D" id="3.40.430.10">
    <property type="entry name" value="Dihydrofolate Reductase, subunit A"/>
    <property type="match status" value="1"/>
</dbReference>
<reference evidence="3" key="1">
    <citation type="submission" date="2015-01" db="EMBL/GenBank/DDBJ databases">
        <title>Draft genome sequence of Rhodococcus pyridinivorans strain KG-16, a hydrocarbon-degrading bacterium.</title>
        <authorList>
            <person name="Aggarwal R.K."/>
            <person name="Dawar C."/>
        </authorList>
    </citation>
    <scope>NUCLEOTIDE SEQUENCE [LARGE SCALE GENOMIC DNA]</scope>
    <source>
        <strain evidence="3">KG-16</strain>
    </source>
</reference>
<dbReference type="GO" id="GO:0009231">
    <property type="term" value="P:riboflavin biosynthetic process"/>
    <property type="evidence" value="ECO:0007669"/>
    <property type="project" value="InterPro"/>
</dbReference>
<dbReference type="Proteomes" id="UP000053060">
    <property type="component" value="Unassembled WGS sequence"/>
</dbReference>
<sequence length="191" mass="21156">MRKLVYYVAVTLDGYIAGPNGEYDFYPICDDMAAAMSARYPEAVPTALREQVGMPVDTPNKEWDTVIMGRGAYEPGLSLGLTSPYSHMQQYVVSRTLAPVDDPQVRIVDTDPVELVRKLKAEEGLDIWLCGGGNIAGQLVDEIDRLIFKSYPVLAGDGIPALSGNFVPTRFDVTAREEFSNGTQVTWFERR</sequence>
<dbReference type="InterPro" id="IPR050765">
    <property type="entry name" value="Riboflavin_Biosynth_HTPR"/>
</dbReference>